<keyword evidence="1" id="KW-1133">Transmembrane helix</keyword>
<reference evidence="2" key="1">
    <citation type="submission" date="2020-07" db="EMBL/GenBank/DDBJ databases">
        <title>Methanobacterium. sp. MethCan genome.</title>
        <authorList>
            <person name="Postec A."/>
            <person name="Quemeneur M."/>
        </authorList>
    </citation>
    <scope>NUCLEOTIDE SEQUENCE</scope>
    <source>
        <strain evidence="2">MethCAN</strain>
    </source>
</reference>
<dbReference type="Proteomes" id="UP000681041">
    <property type="component" value="Chromosome"/>
</dbReference>
<dbReference type="Pfam" id="PF07556">
    <property type="entry name" value="DUF1538"/>
    <property type="match status" value="1"/>
</dbReference>
<name>A0A8T8K348_9EURY</name>
<dbReference type="KEGG" id="meme:HYG87_03055"/>
<proteinExistence type="predicted"/>
<keyword evidence="1" id="KW-0472">Membrane</keyword>
<sequence>MDSMSALEIFKEVVEAILPVLILFFIFQVLILRKIPQNIMELLSGVFMTIIGFFFFFWGAKLSLIPMGNLIGSYLSGVNYFWVIIFAFIVGIFAILAEPAVNVFVYEVEKVSSGYLKRNLMIISIALGVGFALFFSALRIYLEIPLALILIPGYVLILCLVIFTPKDFIPIAFDSGAVATGPMVVTFALPIMTSIAIGLKGDDAGLLGLGTVGLVAMFPIIFILVLGIILKKREKDE</sequence>
<evidence type="ECO:0000313" key="2">
    <source>
        <dbReference type="EMBL" id="QUH22824.1"/>
    </source>
</evidence>
<evidence type="ECO:0000256" key="1">
    <source>
        <dbReference type="SAM" id="Phobius"/>
    </source>
</evidence>
<feature type="transmembrane region" description="Helical" evidence="1">
    <location>
        <begin position="39"/>
        <end position="60"/>
    </location>
</feature>
<evidence type="ECO:0000313" key="3">
    <source>
        <dbReference type="Proteomes" id="UP000681041"/>
    </source>
</evidence>
<feature type="transmembrane region" description="Helical" evidence="1">
    <location>
        <begin position="144"/>
        <end position="164"/>
    </location>
</feature>
<dbReference type="EMBL" id="CP058560">
    <property type="protein sequence ID" value="QUH22824.1"/>
    <property type="molecule type" value="Genomic_DNA"/>
</dbReference>
<dbReference type="InterPro" id="IPR011435">
    <property type="entry name" value="UmpAB"/>
</dbReference>
<gene>
    <name evidence="2" type="ORF">HYG87_03055</name>
</gene>
<feature type="transmembrane region" description="Helical" evidence="1">
    <location>
        <begin position="120"/>
        <end position="138"/>
    </location>
</feature>
<accession>A0A8T8K348</accession>
<dbReference type="GeneID" id="64819710"/>
<organism evidence="2 3">
    <name type="scientific">Methanobacterium alkalithermotolerans</name>
    <dbReference type="NCBI Taxonomy" id="2731220"/>
    <lineage>
        <taxon>Archaea</taxon>
        <taxon>Methanobacteriati</taxon>
        <taxon>Methanobacteriota</taxon>
        <taxon>Methanomada group</taxon>
        <taxon>Methanobacteria</taxon>
        <taxon>Methanobacteriales</taxon>
        <taxon>Methanobacteriaceae</taxon>
        <taxon>Methanobacterium</taxon>
    </lineage>
</organism>
<protein>
    <submittedName>
        <fullName evidence="2">DUF1538 domain-containing protein</fullName>
    </submittedName>
</protein>
<feature type="transmembrane region" description="Helical" evidence="1">
    <location>
        <begin position="176"/>
        <end position="199"/>
    </location>
</feature>
<dbReference type="AlphaFoldDB" id="A0A8T8K348"/>
<dbReference type="OrthoDB" id="71437at2157"/>
<keyword evidence="3" id="KW-1185">Reference proteome</keyword>
<feature type="transmembrane region" description="Helical" evidence="1">
    <location>
        <begin position="13"/>
        <end position="32"/>
    </location>
</feature>
<feature type="transmembrane region" description="Helical" evidence="1">
    <location>
        <begin position="205"/>
        <end position="230"/>
    </location>
</feature>
<keyword evidence="1" id="KW-0812">Transmembrane</keyword>
<dbReference type="RefSeq" id="WP_211533770.1">
    <property type="nucleotide sequence ID" value="NZ_CP058560.1"/>
</dbReference>
<feature type="transmembrane region" description="Helical" evidence="1">
    <location>
        <begin position="80"/>
        <end position="108"/>
    </location>
</feature>